<keyword evidence="3" id="KW-1185">Reference proteome</keyword>
<keyword evidence="1" id="KW-1133">Transmembrane helix</keyword>
<feature type="transmembrane region" description="Helical" evidence="1">
    <location>
        <begin position="108"/>
        <end position="131"/>
    </location>
</feature>
<reference evidence="2 3" key="1">
    <citation type="submission" date="2019-02" db="EMBL/GenBank/DDBJ databases">
        <title>Dyella amyloliquefaciens sp. nov., isolated from forest soil.</title>
        <authorList>
            <person name="Gao Z.-H."/>
            <person name="Qiu L.-H."/>
        </authorList>
    </citation>
    <scope>NUCLEOTIDE SEQUENCE [LARGE SCALE GENOMIC DNA]</scope>
    <source>
        <strain evidence="2 3">KACC 12747</strain>
    </source>
</reference>
<organism evidence="2 3">
    <name type="scientific">Dyella soli</name>
    <dbReference type="NCBI Taxonomy" id="522319"/>
    <lineage>
        <taxon>Bacteria</taxon>
        <taxon>Pseudomonadati</taxon>
        <taxon>Pseudomonadota</taxon>
        <taxon>Gammaproteobacteria</taxon>
        <taxon>Lysobacterales</taxon>
        <taxon>Rhodanobacteraceae</taxon>
        <taxon>Dyella</taxon>
    </lineage>
</organism>
<accession>A0A4R0YP56</accession>
<protein>
    <submittedName>
        <fullName evidence="2">Uncharacterized protein</fullName>
    </submittedName>
</protein>
<evidence type="ECO:0000313" key="3">
    <source>
        <dbReference type="Proteomes" id="UP000291822"/>
    </source>
</evidence>
<proteinExistence type="predicted"/>
<dbReference type="EMBL" id="SJTG01000004">
    <property type="protein sequence ID" value="TCI08126.1"/>
    <property type="molecule type" value="Genomic_DNA"/>
</dbReference>
<gene>
    <name evidence="2" type="ORF">EZM97_26080</name>
</gene>
<sequence>MSDVVHITRPARSVLLTATGWSFFGIGALGMVFFLLFTFVFGILPFDRIMLESQAQLMKDGMHPAPMPPISLWFMHHMTTVFGSMAGWCVIHALAGLGLLWRRRVGRILTVTLLAIDGVWLLFYVGVQAYYFQDSMDYQRSMMPPGDAELLYPMIRGFALGEMIGSLLGGVVFVVAVGWLIRKLQAPAISAELR</sequence>
<keyword evidence="1" id="KW-0812">Transmembrane</keyword>
<evidence type="ECO:0000256" key="1">
    <source>
        <dbReference type="SAM" id="Phobius"/>
    </source>
</evidence>
<feature type="transmembrane region" description="Helical" evidence="1">
    <location>
        <begin position="21"/>
        <end position="44"/>
    </location>
</feature>
<keyword evidence="1" id="KW-0472">Membrane</keyword>
<comment type="caution">
    <text evidence="2">The sequence shown here is derived from an EMBL/GenBank/DDBJ whole genome shotgun (WGS) entry which is preliminary data.</text>
</comment>
<evidence type="ECO:0000313" key="2">
    <source>
        <dbReference type="EMBL" id="TCI08126.1"/>
    </source>
</evidence>
<dbReference type="RefSeq" id="WP_131151932.1">
    <property type="nucleotide sequence ID" value="NZ_SJTG01000004.1"/>
</dbReference>
<dbReference type="AlphaFoldDB" id="A0A4R0YP56"/>
<feature type="transmembrane region" description="Helical" evidence="1">
    <location>
        <begin position="151"/>
        <end position="181"/>
    </location>
</feature>
<name>A0A4R0YP56_9GAMM</name>
<feature type="transmembrane region" description="Helical" evidence="1">
    <location>
        <begin position="81"/>
        <end position="101"/>
    </location>
</feature>
<dbReference type="Proteomes" id="UP000291822">
    <property type="component" value="Unassembled WGS sequence"/>
</dbReference>